<sequence length="101" mass="11523">MTWLFAERGYAYLTVATAACTLYDIITTLGEEIEFVWNRPKWSVVQILFFINRYVGLALQICTAFVQVRHIGKHTLEVGTAYLGGFTNAYRSIITLKKIVI</sequence>
<dbReference type="HOGENOM" id="CLU_2291910_0_0_1"/>
<dbReference type="AlphaFoldDB" id="A0A067SEL8"/>
<accession>A0A067SEL8</accession>
<organism evidence="2 3">
    <name type="scientific">Galerina marginata (strain CBS 339.88)</name>
    <dbReference type="NCBI Taxonomy" id="685588"/>
    <lineage>
        <taxon>Eukaryota</taxon>
        <taxon>Fungi</taxon>
        <taxon>Dikarya</taxon>
        <taxon>Basidiomycota</taxon>
        <taxon>Agaricomycotina</taxon>
        <taxon>Agaricomycetes</taxon>
        <taxon>Agaricomycetidae</taxon>
        <taxon>Agaricales</taxon>
        <taxon>Agaricineae</taxon>
        <taxon>Strophariaceae</taxon>
        <taxon>Galerina</taxon>
    </lineage>
</organism>
<evidence type="ECO:0000313" key="3">
    <source>
        <dbReference type="Proteomes" id="UP000027222"/>
    </source>
</evidence>
<dbReference type="EMBL" id="KL142403">
    <property type="protein sequence ID" value="KDR69346.1"/>
    <property type="molecule type" value="Genomic_DNA"/>
</dbReference>
<dbReference type="Pfam" id="PF20151">
    <property type="entry name" value="DUF6533"/>
    <property type="match status" value="1"/>
</dbReference>
<reference evidence="3" key="1">
    <citation type="journal article" date="2014" name="Proc. Natl. Acad. Sci. U.S.A.">
        <title>Extensive sampling of basidiomycete genomes demonstrates inadequacy of the white-rot/brown-rot paradigm for wood decay fungi.</title>
        <authorList>
            <person name="Riley R."/>
            <person name="Salamov A.A."/>
            <person name="Brown D.W."/>
            <person name="Nagy L.G."/>
            <person name="Floudas D."/>
            <person name="Held B.W."/>
            <person name="Levasseur A."/>
            <person name="Lombard V."/>
            <person name="Morin E."/>
            <person name="Otillar R."/>
            <person name="Lindquist E.A."/>
            <person name="Sun H."/>
            <person name="LaButti K.M."/>
            <person name="Schmutz J."/>
            <person name="Jabbour D."/>
            <person name="Luo H."/>
            <person name="Baker S.E."/>
            <person name="Pisabarro A.G."/>
            <person name="Walton J.D."/>
            <person name="Blanchette R.A."/>
            <person name="Henrissat B."/>
            <person name="Martin F."/>
            <person name="Cullen D."/>
            <person name="Hibbett D.S."/>
            <person name="Grigoriev I.V."/>
        </authorList>
    </citation>
    <scope>NUCLEOTIDE SEQUENCE [LARGE SCALE GENOMIC DNA]</scope>
    <source>
        <strain evidence="3">CBS 339.88</strain>
    </source>
</reference>
<proteinExistence type="predicted"/>
<evidence type="ECO:0000259" key="1">
    <source>
        <dbReference type="Pfam" id="PF20151"/>
    </source>
</evidence>
<gene>
    <name evidence="2" type="ORF">GALMADRAFT_272168</name>
</gene>
<dbReference type="Proteomes" id="UP000027222">
    <property type="component" value="Unassembled WGS sequence"/>
</dbReference>
<keyword evidence="3" id="KW-1185">Reference proteome</keyword>
<feature type="domain" description="DUF6533" evidence="1">
    <location>
        <begin position="12"/>
        <end position="58"/>
    </location>
</feature>
<evidence type="ECO:0000313" key="2">
    <source>
        <dbReference type="EMBL" id="KDR69346.1"/>
    </source>
</evidence>
<dbReference type="OrthoDB" id="2638860at2759"/>
<dbReference type="InterPro" id="IPR045340">
    <property type="entry name" value="DUF6533"/>
</dbReference>
<protein>
    <recommendedName>
        <fullName evidence="1">DUF6533 domain-containing protein</fullName>
    </recommendedName>
</protein>
<name>A0A067SEL8_GALM3</name>